<evidence type="ECO:0000313" key="2">
    <source>
        <dbReference type="EMBL" id="EPG76468.1"/>
    </source>
</evidence>
<dbReference type="InterPro" id="IPR002545">
    <property type="entry name" value="CheW-lke_dom"/>
</dbReference>
<dbReference type="GO" id="GO:0006935">
    <property type="term" value="P:chemotaxis"/>
    <property type="evidence" value="ECO:0007669"/>
    <property type="project" value="InterPro"/>
</dbReference>
<accession>S3V4W1</accession>
<feature type="domain" description="CheW-like" evidence="1">
    <location>
        <begin position="48"/>
        <end position="188"/>
    </location>
</feature>
<evidence type="ECO:0000259" key="1">
    <source>
        <dbReference type="PROSITE" id="PS50851"/>
    </source>
</evidence>
<dbReference type="SMART" id="SM00260">
    <property type="entry name" value="CheW"/>
    <property type="match status" value="1"/>
</dbReference>
<dbReference type="GO" id="GO:0005829">
    <property type="term" value="C:cytosol"/>
    <property type="evidence" value="ECO:0007669"/>
    <property type="project" value="TreeGrafter"/>
</dbReference>
<dbReference type="SUPFAM" id="SSF50341">
    <property type="entry name" value="CheW-like"/>
    <property type="match status" value="1"/>
</dbReference>
<dbReference type="PANTHER" id="PTHR22617">
    <property type="entry name" value="CHEMOTAXIS SENSOR HISTIDINE KINASE-RELATED"/>
    <property type="match status" value="1"/>
</dbReference>
<dbReference type="PROSITE" id="PS50851">
    <property type="entry name" value="CHEW"/>
    <property type="match status" value="1"/>
</dbReference>
<dbReference type="GO" id="GO:0007165">
    <property type="term" value="P:signal transduction"/>
    <property type="evidence" value="ECO:0007669"/>
    <property type="project" value="InterPro"/>
</dbReference>
<evidence type="ECO:0000313" key="3">
    <source>
        <dbReference type="Proteomes" id="UP000014540"/>
    </source>
</evidence>
<dbReference type="Gene3D" id="2.40.50.180">
    <property type="entry name" value="CheA-289, Domain 4"/>
    <property type="match status" value="1"/>
</dbReference>
<gene>
    <name evidence="2" type="ORF">LEP1GSC058_1281</name>
</gene>
<comment type="caution">
    <text evidence="2">The sequence shown here is derived from an EMBL/GenBank/DDBJ whole genome shotgun (WGS) entry which is preliminary data.</text>
</comment>
<organism evidence="2 3">
    <name type="scientific">Leptospira fainei serovar Hurstbridge str. BUT 6</name>
    <dbReference type="NCBI Taxonomy" id="1193011"/>
    <lineage>
        <taxon>Bacteria</taxon>
        <taxon>Pseudomonadati</taxon>
        <taxon>Spirochaetota</taxon>
        <taxon>Spirochaetia</taxon>
        <taxon>Leptospirales</taxon>
        <taxon>Leptospiraceae</taxon>
        <taxon>Leptospira</taxon>
    </lineage>
</organism>
<dbReference type="Proteomes" id="UP000014540">
    <property type="component" value="Unassembled WGS sequence"/>
</dbReference>
<dbReference type="Pfam" id="PF01584">
    <property type="entry name" value="CheW"/>
    <property type="match status" value="1"/>
</dbReference>
<dbReference type="EMBL" id="AKWZ02000001">
    <property type="protein sequence ID" value="EPG76468.1"/>
    <property type="molecule type" value="Genomic_DNA"/>
</dbReference>
<dbReference type="STRING" id="1193011.LEP1GSC058_1281"/>
<dbReference type="Gene3D" id="2.30.30.40">
    <property type="entry name" value="SH3 Domains"/>
    <property type="match status" value="1"/>
</dbReference>
<dbReference type="PANTHER" id="PTHR22617:SF23">
    <property type="entry name" value="CHEMOTAXIS PROTEIN CHEW"/>
    <property type="match status" value="1"/>
</dbReference>
<name>S3V4W1_9LEPT</name>
<keyword evidence="3" id="KW-1185">Reference proteome</keyword>
<sequence length="190" mass="21431">MYYGSRQITPERSFSFFREFYLRGGPVRAIEKLNPAEDDQTGKEVEGLKEFLTFEVDKELFGIDILHIHEILKPVPITRIPNVEGFILGVINLRGEIIPIMDLKELFGLGFCDVLSSTRIIVVVNGEKRGGLLVDSVKQVVKIHRDKISEAGAELSVSYSELIESVSQYEDTLVLNLNLSKLIDFTAEEN</sequence>
<dbReference type="InterPro" id="IPR036061">
    <property type="entry name" value="CheW-like_dom_sf"/>
</dbReference>
<dbReference type="AlphaFoldDB" id="S3V4W1"/>
<dbReference type="InterPro" id="IPR039315">
    <property type="entry name" value="CheW"/>
</dbReference>
<proteinExistence type="predicted"/>
<protein>
    <submittedName>
        <fullName evidence="2">CheW-like protein</fullName>
    </submittedName>
</protein>
<reference evidence="2" key="1">
    <citation type="submission" date="2013-04" db="EMBL/GenBank/DDBJ databases">
        <authorList>
            <person name="Harkins D.M."/>
            <person name="Durkin A.S."/>
            <person name="Selengut J.D."/>
            <person name="Sanka R."/>
            <person name="DePew J."/>
            <person name="Purushe J."/>
            <person name="Ahmed A."/>
            <person name="van der Linden H."/>
            <person name="Goris M.G.A."/>
            <person name="Hartskeerl R.A."/>
            <person name="Vinetz J.M."/>
            <person name="Sutton G.G."/>
            <person name="Nelson W.C."/>
            <person name="Fouts D.E."/>
        </authorList>
    </citation>
    <scope>NUCLEOTIDE SEQUENCE [LARGE SCALE GENOMIC DNA]</scope>
    <source>
        <strain evidence="2">BUT 6</strain>
    </source>
</reference>